<evidence type="ECO:0000313" key="2">
    <source>
        <dbReference type="Proteomes" id="UP000266673"/>
    </source>
</evidence>
<reference evidence="1 2" key="1">
    <citation type="submission" date="2018-06" db="EMBL/GenBank/DDBJ databases">
        <title>Comparative genomics reveals the genomic features of Rhizophagus irregularis, R. cerebriforme, R. diaphanum and Gigaspora rosea, and their symbiotic lifestyle signature.</title>
        <authorList>
            <person name="Morin E."/>
            <person name="San Clemente H."/>
            <person name="Chen E.C.H."/>
            <person name="De La Providencia I."/>
            <person name="Hainaut M."/>
            <person name="Kuo A."/>
            <person name="Kohler A."/>
            <person name="Murat C."/>
            <person name="Tang N."/>
            <person name="Roy S."/>
            <person name="Loubradou J."/>
            <person name="Henrissat B."/>
            <person name="Grigoriev I.V."/>
            <person name="Corradi N."/>
            <person name="Roux C."/>
            <person name="Martin F.M."/>
        </authorList>
    </citation>
    <scope>NUCLEOTIDE SEQUENCE [LARGE SCALE GENOMIC DNA]</scope>
    <source>
        <strain evidence="1 2">DAOM 194757</strain>
    </source>
</reference>
<gene>
    <name evidence="1" type="ORF">C2G38_2039565</name>
</gene>
<keyword evidence="2" id="KW-1185">Reference proteome</keyword>
<dbReference type="EMBL" id="QKWP01000762">
    <property type="protein sequence ID" value="RIB15218.1"/>
    <property type="molecule type" value="Genomic_DNA"/>
</dbReference>
<organism evidence="1 2">
    <name type="scientific">Gigaspora rosea</name>
    <dbReference type="NCBI Taxonomy" id="44941"/>
    <lineage>
        <taxon>Eukaryota</taxon>
        <taxon>Fungi</taxon>
        <taxon>Fungi incertae sedis</taxon>
        <taxon>Mucoromycota</taxon>
        <taxon>Glomeromycotina</taxon>
        <taxon>Glomeromycetes</taxon>
        <taxon>Diversisporales</taxon>
        <taxon>Gigasporaceae</taxon>
        <taxon>Gigaspora</taxon>
    </lineage>
</organism>
<sequence length="109" mass="12000">MNEDFIESTNNIALTSDEQDNIFSAFSSGDTSVISAQSINCDGRGTSGCVYMAKCNSTKMKNVVFALRCIEVTSNNNEAKIEGFVDESSISDLYLKDRKHGTRRKDVIT</sequence>
<proteinExistence type="predicted"/>
<comment type="caution">
    <text evidence="1">The sequence shown here is derived from an EMBL/GenBank/DDBJ whole genome shotgun (WGS) entry which is preliminary data.</text>
</comment>
<dbReference type="AlphaFoldDB" id="A0A397V0V1"/>
<name>A0A397V0V1_9GLOM</name>
<accession>A0A397V0V1</accession>
<protein>
    <submittedName>
        <fullName evidence="1">Uncharacterized protein</fullName>
    </submittedName>
</protein>
<dbReference type="Proteomes" id="UP000266673">
    <property type="component" value="Unassembled WGS sequence"/>
</dbReference>
<evidence type="ECO:0000313" key="1">
    <source>
        <dbReference type="EMBL" id="RIB15218.1"/>
    </source>
</evidence>